<evidence type="ECO:0000313" key="2">
    <source>
        <dbReference type="EMBL" id="KAL0009180.1"/>
    </source>
</evidence>
<accession>A0AAW2DEW2</accession>
<dbReference type="AlphaFoldDB" id="A0AAW2DEW2"/>
<gene>
    <name evidence="2" type="ORF">SO802_010682</name>
</gene>
<protein>
    <submittedName>
        <fullName evidence="2">Uncharacterized protein</fullName>
    </submittedName>
</protein>
<dbReference type="EMBL" id="JAZDWU010000003">
    <property type="protein sequence ID" value="KAL0009180.1"/>
    <property type="molecule type" value="Genomic_DNA"/>
</dbReference>
<evidence type="ECO:0000256" key="1">
    <source>
        <dbReference type="SAM" id="MobiDB-lite"/>
    </source>
</evidence>
<organism evidence="2 3">
    <name type="scientific">Lithocarpus litseifolius</name>
    <dbReference type="NCBI Taxonomy" id="425828"/>
    <lineage>
        <taxon>Eukaryota</taxon>
        <taxon>Viridiplantae</taxon>
        <taxon>Streptophyta</taxon>
        <taxon>Embryophyta</taxon>
        <taxon>Tracheophyta</taxon>
        <taxon>Spermatophyta</taxon>
        <taxon>Magnoliopsida</taxon>
        <taxon>eudicotyledons</taxon>
        <taxon>Gunneridae</taxon>
        <taxon>Pentapetalae</taxon>
        <taxon>rosids</taxon>
        <taxon>fabids</taxon>
        <taxon>Fagales</taxon>
        <taxon>Fagaceae</taxon>
        <taxon>Lithocarpus</taxon>
    </lineage>
</organism>
<sequence>MSRPWVGVASFRAASTPSSLRSITSSFKSTALSPMTLLLLLLLFSPRLSPLPSTSLGTHSRTSSGSFSAESSSPSSTFPNSLTPTQVLKNFNEISFLRIELPSGELGIEDGLCFLERMWSFLILWVFSFERTKSPGHSASQPPEPVNQLYLKENDLTRGECVAVEKKVSLDREAV</sequence>
<name>A0AAW2DEW2_9ROSI</name>
<dbReference type="Proteomes" id="UP001459277">
    <property type="component" value="Unassembled WGS sequence"/>
</dbReference>
<keyword evidence="3" id="KW-1185">Reference proteome</keyword>
<proteinExistence type="predicted"/>
<evidence type="ECO:0000313" key="3">
    <source>
        <dbReference type="Proteomes" id="UP001459277"/>
    </source>
</evidence>
<feature type="region of interest" description="Disordered" evidence="1">
    <location>
        <begin position="55"/>
        <end position="80"/>
    </location>
</feature>
<comment type="caution">
    <text evidence="2">The sequence shown here is derived from an EMBL/GenBank/DDBJ whole genome shotgun (WGS) entry which is preliminary data.</text>
</comment>
<reference evidence="2 3" key="1">
    <citation type="submission" date="2024-01" db="EMBL/GenBank/DDBJ databases">
        <title>A telomere-to-telomere, gap-free genome of sweet tea (Lithocarpus litseifolius).</title>
        <authorList>
            <person name="Zhou J."/>
        </authorList>
    </citation>
    <scope>NUCLEOTIDE SEQUENCE [LARGE SCALE GENOMIC DNA]</scope>
    <source>
        <strain evidence="2">Zhou-2022a</strain>
        <tissue evidence="2">Leaf</tissue>
    </source>
</reference>